<reference evidence="1 2" key="1">
    <citation type="submission" date="2016-07" db="EMBL/GenBank/DDBJ databases">
        <title>Pervasive Adenine N6-methylation of Active Genes in Fungi.</title>
        <authorList>
            <consortium name="DOE Joint Genome Institute"/>
            <person name="Mondo S.J."/>
            <person name="Dannebaum R.O."/>
            <person name="Kuo R.C."/>
            <person name="Labutti K."/>
            <person name="Haridas S."/>
            <person name="Kuo A."/>
            <person name="Salamov A."/>
            <person name="Ahrendt S.R."/>
            <person name="Lipzen A."/>
            <person name="Sullivan W."/>
            <person name="Andreopoulos W.B."/>
            <person name="Clum A."/>
            <person name="Lindquist E."/>
            <person name="Daum C."/>
            <person name="Ramamoorthy G.K."/>
            <person name="Gryganskyi A."/>
            <person name="Culley D."/>
            <person name="Magnuson J.K."/>
            <person name="James T.Y."/>
            <person name="O'Malley M.A."/>
            <person name="Stajich J.E."/>
            <person name="Spatafora J.W."/>
            <person name="Visel A."/>
            <person name="Grigoriev I.V."/>
        </authorList>
    </citation>
    <scope>NUCLEOTIDE SEQUENCE [LARGE SCALE GENOMIC DNA]</scope>
    <source>
        <strain evidence="1 2">NRRL 1336</strain>
    </source>
</reference>
<accession>A0A1X2I4D2</accession>
<dbReference type="PANTHER" id="PTHR28360">
    <property type="entry name" value="DYNACTIN SUBUNIT 3"/>
    <property type="match status" value="1"/>
</dbReference>
<proteinExistence type="predicted"/>
<dbReference type="AlphaFoldDB" id="A0A1X2I4D2"/>
<organism evidence="1 2">
    <name type="scientific">Absidia repens</name>
    <dbReference type="NCBI Taxonomy" id="90262"/>
    <lineage>
        <taxon>Eukaryota</taxon>
        <taxon>Fungi</taxon>
        <taxon>Fungi incertae sedis</taxon>
        <taxon>Mucoromycota</taxon>
        <taxon>Mucoromycotina</taxon>
        <taxon>Mucoromycetes</taxon>
        <taxon>Mucorales</taxon>
        <taxon>Cunninghamellaceae</taxon>
        <taxon>Absidia</taxon>
    </lineage>
</organism>
<dbReference type="OrthoDB" id="16729at2759"/>
<evidence type="ECO:0000313" key="1">
    <source>
        <dbReference type="EMBL" id="ORZ09173.1"/>
    </source>
</evidence>
<dbReference type="PANTHER" id="PTHR28360:SF1">
    <property type="entry name" value="DYNACTIN SUBUNIT 3"/>
    <property type="match status" value="1"/>
</dbReference>
<dbReference type="EMBL" id="MCGE01000028">
    <property type="protein sequence ID" value="ORZ09173.1"/>
    <property type="molecule type" value="Genomic_DNA"/>
</dbReference>
<evidence type="ECO:0008006" key="3">
    <source>
        <dbReference type="Google" id="ProtNLM"/>
    </source>
</evidence>
<dbReference type="STRING" id="90262.A0A1X2I4D2"/>
<dbReference type="InterPro" id="IPR009991">
    <property type="entry name" value="DCTN3"/>
</dbReference>
<keyword evidence="2" id="KW-1185">Reference proteome</keyword>
<name>A0A1X2I4D2_9FUNG</name>
<comment type="caution">
    <text evidence="1">The sequence shown here is derived from an EMBL/GenBank/DDBJ whole genome shotgun (WGS) entry which is preliminary data.</text>
</comment>
<gene>
    <name evidence="1" type="ORF">BCR42DRAFT_484353</name>
</gene>
<dbReference type="GO" id="GO:0061640">
    <property type="term" value="P:cytoskeleton-dependent cytokinesis"/>
    <property type="evidence" value="ECO:0007669"/>
    <property type="project" value="InterPro"/>
</dbReference>
<dbReference type="Proteomes" id="UP000193560">
    <property type="component" value="Unassembled WGS sequence"/>
</dbReference>
<protein>
    <recommendedName>
        <fullName evidence="3">Dynactin subunit 3</fullName>
    </recommendedName>
</protein>
<dbReference type="Pfam" id="PF07426">
    <property type="entry name" value="Dynactin_p22"/>
    <property type="match status" value="1"/>
</dbReference>
<dbReference type="GO" id="GO:0005869">
    <property type="term" value="C:dynactin complex"/>
    <property type="evidence" value="ECO:0007669"/>
    <property type="project" value="InterPro"/>
</dbReference>
<evidence type="ECO:0000313" key="2">
    <source>
        <dbReference type="Proteomes" id="UP000193560"/>
    </source>
</evidence>
<sequence>MDEFGFETRLRHLEHILAAEQLEHLTRSTQNTLIQRCGQLSKDLNVLYKNNKSLQDFANKYDPYSKLLNPVNSTYDMERQLLQPETKMELVLAAYDDLERLANEVKQIKALEHVVNGSDFEAVEKLGPQLTPLELAHGEQAYQLANVTARISQAMDSYNGIINTLSEIFIAWDDILSTMEQRIGQLEATTKLDPVE</sequence>